<reference evidence="2 3" key="1">
    <citation type="submission" date="2024-03" db="EMBL/GenBank/DDBJ databases">
        <title>Inconsistent identification of Apilactobacillus kunkeei-related strains obtained by well-developed overall genome related indices.</title>
        <authorList>
            <person name="Maeno S."/>
            <person name="Endo A."/>
        </authorList>
    </citation>
    <scope>NUCLEOTIDE SEQUENCE [LARGE SCALE GENOMIC DNA]</scope>
    <source>
        <strain evidence="2 3">20H-10</strain>
    </source>
</reference>
<protein>
    <submittedName>
        <fullName evidence="2">Membrane protein</fullName>
    </submittedName>
</protein>
<name>A0ABP9ZG83_9LACO</name>
<organism evidence="2 3">
    <name type="scientific">Apilactobacillus apinorum</name>
    <dbReference type="NCBI Taxonomy" id="1218495"/>
    <lineage>
        <taxon>Bacteria</taxon>
        <taxon>Bacillati</taxon>
        <taxon>Bacillota</taxon>
        <taxon>Bacilli</taxon>
        <taxon>Lactobacillales</taxon>
        <taxon>Lactobacillaceae</taxon>
        <taxon>Apilactobacillus</taxon>
    </lineage>
</organism>
<dbReference type="EMBL" id="BAABVV010000018">
    <property type="protein sequence ID" value="GAA6113807.1"/>
    <property type="molecule type" value="Genomic_DNA"/>
</dbReference>
<feature type="transmembrane region" description="Helical" evidence="1">
    <location>
        <begin position="133"/>
        <end position="152"/>
    </location>
</feature>
<feature type="transmembrane region" description="Helical" evidence="1">
    <location>
        <begin position="105"/>
        <end position="126"/>
    </location>
</feature>
<keyword evidence="1" id="KW-0812">Transmembrane</keyword>
<dbReference type="RefSeq" id="WP_353317302.1">
    <property type="nucleotide sequence ID" value="NZ_BAABVV010000018.1"/>
</dbReference>
<keyword evidence="1" id="KW-1133">Transmembrane helix</keyword>
<feature type="transmembrane region" description="Helical" evidence="1">
    <location>
        <begin position="347"/>
        <end position="365"/>
    </location>
</feature>
<sequence>MQRHHTNIISKIYNSRLFPLLIFVLVGLLVLSKVILNHSLILGHDSLFHFNRFLDAEEQLRTGKFNYFQMNYGFNQTGRIVNALYGPFVAYISGALLLISPNWYIFELIDVMLVMLVASFGMYWVCKVNKVSRGYAIIVSVMYMIGSSVISWVNTQQFTGVGAAVLPYLFVAISLTLRRLKVPVIGLSIAMAILVQTHMITSMMGFLALVPIFTIALIKTEDKFKMVISSFESALITLALTANVWGALLSVFGNNHLIPAFSTVDMGKYGFIFNLYSFEMIIKPMELIVFVYVIAYVLIKWKTLDYILKTYALVGGFFLWVSTNLFPWHILQGLIPELSTYLQFPKRFAVLAFILLFVSFGIILTNDKEALMLKWLHFEGPDYRYAFIFLLLATMIGTNIWILNFKIATVDSMRQSNDFQVPIEHTVSHVNRNKRTYYQDFYGSDKKALVDDLSKVVPDYLPATQKVNYKNYGAYHPYANVYQQLDKQNYRIKGGFKKTVNADGSLTVTWNNPHKKARNYQVPVVAYAFTQLTLNGKTTIPVRQTPVGAVVIKANPGKNSLNVSYYIGWAMKSLFALTIISWIVIIVIALIRIWF</sequence>
<feature type="transmembrane region" description="Helical" evidence="1">
    <location>
        <begin position="233"/>
        <end position="252"/>
    </location>
</feature>
<comment type="caution">
    <text evidence="2">The sequence shown here is derived from an EMBL/GenBank/DDBJ whole genome shotgun (WGS) entry which is preliminary data.</text>
</comment>
<feature type="transmembrane region" description="Helical" evidence="1">
    <location>
        <begin position="17"/>
        <end position="36"/>
    </location>
</feature>
<evidence type="ECO:0000256" key="1">
    <source>
        <dbReference type="SAM" id="Phobius"/>
    </source>
</evidence>
<evidence type="ECO:0000313" key="3">
    <source>
        <dbReference type="Proteomes" id="UP001438112"/>
    </source>
</evidence>
<dbReference type="Proteomes" id="UP001438112">
    <property type="component" value="Unassembled WGS sequence"/>
</dbReference>
<feature type="transmembrane region" description="Helical" evidence="1">
    <location>
        <begin position="311"/>
        <end position="335"/>
    </location>
</feature>
<keyword evidence="3" id="KW-1185">Reference proteome</keyword>
<keyword evidence="1" id="KW-0472">Membrane</keyword>
<accession>A0ABP9ZG83</accession>
<evidence type="ECO:0000313" key="2">
    <source>
        <dbReference type="EMBL" id="GAA6113807.1"/>
    </source>
</evidence>
<feature type="transmembrane region" description="Helical" evidence="1">
    <location>
        <begin position="189"/>
        <end position="213"/>
    </location>
</feature>
<feature type="transmembrane region" description="Helical" evidence="1">
    <location>
        <begin position="158"/>
        <end position="177"/>
    </location>
</feature>
<feature type="transmembrane region" description="Helical" evidence="1">
    <location>
        <begin position="273"/>
        <end position="299"/>
    </location>
</feature>
<gene>
    <name evidence="2" type="ORF">AP20H10_01700</name>
</gene>
<feature type="transmembrane region" description="Helical" evidence="1">
    <location>
        <begin position="80"/>
        <end position="99"/>
    </location>
</feature>
<feature type="transmembrane region" description="Helical" evidence="1">
    <location>
        <begin position="385"/>
        <end position="405"/>
    </location>
</feature>
<proteinExistence type="predicted"/>
<feature type="transmembrane region" description="Helical" evidence="1">
    <location>
        <begin position="574"/>
        <end position="594"/>
    </location>
</feature>